<name>A0A183GQB0_HELPZ</name>
<sequence length="112" mass="11885">MAGRRRHPQDSAAGLMPGDTRRAAARKTPVAAACQSLWAAKGHLEELHALGISDPSSASTSFESNTDNSPAAGSGESKAREGGADKKRLQYNSHFDFSIALMCSWSVLDIQL</sequence>
<dbReference type="AlphaFoldDB" id="A0A183GQB0"/>
<evidence type="ECO:0000313" key="4">
    <source>
        <dbReference type="WBParaSite" id="HPBE_0002488001-mRNA-1"/>
    </source>
</evidence>
<feature type="region of interest" description="Disordered" evidence="1">
    <location>
        <begin position="55"/>
        <end position="85"/>
    </location>
</feature>
<dbReference type="OrthoDB" id="6247020at2759"/>
<evidence type="ECO:0000256" key="1">
    <source>
        <dbReference type="SAM" id="MobiDB-lite"/>
    </source>
</evidence>
<gene>
    <name evidence="2" type="ORF">HPBE_LOCUS24879</name>
</gene>
<feature type="compositionally biased region" description="Polar residues" evidence="1">
    <location>
        <begin position="55"/>
        <end position="71"/>
    </location>
</feature>
<protein>
    <submittedName>
        <fullName evidence="2 4">Uncharacterized protein</fullName>
    </submittedName>
</protein>
<accession>A0A3P8ES18</accession>
<dbReference type="WBParaSite" id="HPBE_0002488001-mRNA-1">
    <property type="protein sequence ID" value="HPBE_0002488001-mRNA-1"/>
    <property type="gene ID" value="HPBE_0002488001"/>
</dbReference>
<organism evidence="3 4">
    <name type="scientific">Heligmosomoides polygyrus</name>
    <name type="common">Parasitic roundworm</name>
    <dbReference type="NCBI Taxonomy" id="6339"/>
    <lineage>
        <taxon>Eukaryota</taxon>
        <taxon>Metazoa</taxon>
        <taxon>Ecdysozoa</taxon>
        <taxon>Nematoda</taxon>
        <taxon>Chromadorea</taxon>
        <taxon>Rhabditida</taxon>
        <taxon>Rhabditina</taxon>
        <taxon>Rhabditomorpha</taxon>
        <taxon>Strongyloidea</taxon>
        <taxon>Heligmosomidae</taxon>
        <taxon>Heligmosomoides</taxon>
    </lineage>
</organism>
<reference evidence="4" key="2">
    <citation type="submission" date="2019-09" db="UniProtKB">
        <authorList>
            <consortium name="WormBaseParasite"/>
        </authorList>
    </citation>
    <scope>IDENTIFICATION</scope>
</reference>
<proteinExistence type="predicted"/>
<keyword evidence="3" id="KW-1185">Reference proteome</keyword>
<accession>A0A183GQB0</accession>
<evidence type="ECO:0000313" key="2">
    <source>
        <dbReference type="EMBL" id="VDP47824.1"/>
    </source>
</evidence>
<dbReference type="Proteomes" id="UP000050761">
    <property type="component" value="Unassembled WGS sequence"/>
</dbReference>
<evidence type="ECO:0000313" key="3">
    <source>
        <dbReference type="Proteomes" id="UP000050761"/>
    </source>
</evidence>
<dbReference type="EMBL" id="UZAH01037008">
    <property type="protein sequence ID" value="VDP47824.1"/>
    <property type="molecule type" value="Genomic_DNA"/>
</dbReference>
<reference evidence="2 3" key="1">
    <citation type="submission" date="2018-11" db="EMBL/GenBank/DDBJ databases">
        <authorList>
            <consortium name="Pathogen Informatics"/>
        </authorList>
    </citation>
    <scope>NUCLEOTIDE SEQUENCE [LARGE SCALE GENOMIC DNA]</scope>
</reference>
<feature type="region of interest" description="Disordered" evidence="1">
    <location>
        <begin position="1"/>
        <end position="27"/>
    </location>
</feature>